<organism evidence="1 2">
    <name type="scientific">Panagrolaimus sp. ES5</name>
    <dbReference type="NCBI Taxonomy" id="591445"/>
    <lineage>
        <taxon>Eukaryota</taxon>
        <taxon>Metazoa</taxon>
        <taxon>Ecdysozoa</taxon>
        <taxon>Nematoda</taxon>
        <taxon>Chromadorea</taxon>
        <taxon>Rhabditida</taxon>
        <taxon>Tylenchina</taxon>
        <taxon>Panagrolaimomorpha</taxon>
        <taxon>Panagrolaimoidea</taxon>
        <taxon>Panagrolaimidae</taxon>
        <taxon>Panagrolaimus</taxon>
    </lineage>
</organism>
<proteinExistence type="predicted"/>
<sequence>MSLYFADRVKEHKADDRTSDKKIVFTMPWILNIPLREQNEEYEDEETFFSTNYKMASFLWNVSLMHLPDYNYISISNHAIDGWNGECFISYSLYYDTEMRYEYFSSARIKMNETLWDDGISFRTPDGYLAKFIESMYNNRFSKCVIFFELHLPIKQFYQPSFKREVNEIENEIFDEFSDDFENDFGLEFMKK</sequence>
<reference evidence="2" key="1">
    <citation type="submission" date="2022-11" db="UniProtKB">
        <authorList>
            <consortium name="WormBaseParasite"/>
        </authorList>
    </citation>
    <scope>IDENTIFICATION</scope>
</reference>
<name>A0AC34G1D5_9BILA</name>
<dbReference type="Proteomes" id="UP000887579">
    <property type="component" value="Unplaced"/>
</dbReference>
<evidence type="ECO:0000313" key="1">
    <source>
        <dbReference type="Proteomes" id="UP000887579"/>
    </source>
</evidence>
<evidence type="ECO:0000313" key="2">
    <source>
        <dbReference type="WBParaSite" id="ES5_v2.g23462.t1"/>
    </source>
</evidence>
<accession>A0AC34G1D5</accession>
<protein>
    <submittedName>
        <fullName evidence="2">Uncharacterized protein</fullName>
    </submittedName>
</protein>
<dbReference type="WBParaSite" id="ES5_v2.g23462.t1">
    <property type="protein sequence ID" value="ES5_v2.g23462.t1"/>
    <property type="gene ID" value="ES5_v2.g23462"/>
</dbReference>